<protein>
    <recommendedName>
        <fullName evidence="4">Cytochrome c oxidase subunit IV bacterial aa3 type domain-containing protein</fullName>
    </recommendedName>
</protein>
<keyword evidence="1" id="KW-1133">Transmembrane helix</keyword>
<reference evidence="2 3" key="1">
    <citation type="submission" date="2020-08" db="EMBL/GenBank/DDBJ databases">
        <title>Genomic Encyclopedia of Type Strains, Phase IV (KMG-IV): sequencing the most valuable type-strain genomes for metagenomic binning, comparative biology and taxonomic classification.</title>
        <authorList>
            <person name="Goeker M."/>
        </authorList>
    </citation>
    <scope>NUCLEOTIDE SEQUENCE [LARGE SCALE GENOMIC DNA]</scope>
    <source>
        <strain evidence="2 3">DSM 19979</strain>
    </source>
</reference>
<evidence type="ECO:0000313" key="3">
    <source>
        <dbReference type="Proteomes" id="UP000553193"/>
    </source>
</evidence>
<accession>A0A840AEP7</accession>
<evidence type="ECO:0000313" key="2">
    <source>
        <dbReference type="EMBL" id="MBB3899537.1"/>
    </source>
</evidence>
<proteinExistence type="predicted"/>
<name>A0A840AEP7_9PROT</name>
<dbReference type="Proteomes" id="UP000553193">
    <property type="component" value="Unassembled WGS sequence"/>
</dbReference>
<feature type="transmembrane region" description="Helical" evidence="1">
    <location>
        <begin position="29"/>
        <end position="51"/>
    </location>
</feature>
<gene>
    <name evidence="2" type="ORF">GGQ83_002989</name>
</gene>
<dbReference type="AlphaFoldDB" id="A0A840AEP7"/>
<keyword evidence="3" id="KW-1185">Reference proteome</keyword>
<dbReference type="EMBL" id="JACIDJ010000005">
    <property type="protein sequence ID" value="MBB3899537.1"/>
    <property type="molecule type" value="Genomic_DNA"/>
</dbReference>
<organism evidence="2 3">
    <name type="scientific">Roseococcus suduntuyensis</name>
    <dbReference type="NCBI Taxonomy" id="455361"/>
    <lineage>
        <taxon>Bacteria</taxon>
        <taxon>Pseudomonadati</taxon>
        <taxon>Pseudomonadota</taxon>
        <taxon>Alphaproteobacteria</taxon>
        <taxon>Acetobacterales</taxon>
        <taxon>Roseomonadaceae</taxon>
        <taxon>Roseococcus</taxon>
    </lineage>
</organism>
<comment type="caution">
    <text evidence="2">The sequence shown here is derived from an EMBL/GenBank/DDBJ whole genome shotgun (WGS) entry which is preliminary data.</text>
</comment>
<dbReference type="RefSeq" id="WP_184385372.1">
    <property type="nucleotide sequence ID" value="NZ_JACIDJ010000005.1"/>
</dbReference>
<sequence>MAQQHHEIEFVEVKAEDIMSERQGLYDAFMASIPWAVGATVAILVLIYLIWG</sequence>
<keyword evidence="1" id="KW-0812">Transmembrane</keyword>
<evidence type="ECO:0000256" key="1">
    <source>
        <dbReference type="SAM" id="Phobius"/>
    </source>
</evidence>
<evidence type="ECO:0008006" key="4">
    <source>
        <dbReference type="Google" id="ProtNLM"/>
    </source>
</evidence>
<keyword evidence="1" id="KW-0472">Membrane</keyword>